<reference evidence="2 3" key="1">
    <citation type="journal article" date="2015" name="Genome Announc.">
        <title>Expanding the biotechnology potential of lactobacilli through comparative genomics of 213 strains and associated genera.</title>
        <authorList>
            <person name="Sun Z."/>
            <person name="Harris H.M."/>
            <person name="McCann A."/>
            <person name="Guo C."/>
            <person name="Argimon S."/>
            <person name="Zhang W."/>
            <person name="Yang X."/>
            <person name="Jeffery I.B."/>
            <person name="Cooney J.C."/>
            <person name="Kagawa T.F."/>
            <person name="Liu W."/>
            <person name="Song Y."/>
            <person name="Salvetti E."/>
            <person name="Wrobel A."/>
            <person name="Rasinkangas P."/>
            <person name="Parkhill J."/>
            <person name="Rea M.C."/>
            <person name="O'Sullivan O."/>
            <person name="Ritari J."/>
            <person name="Douillard F.P."/>
            <person name="Paul Ross R."/>
            <person name="Yang R."/>
            <person name="Briner A.E."/>
            <person name="Felis G.E."/>
            <person name="de Vos W.M."/>
            <person name="Barrangou R."/>
            <person name="Klaenhammer T.R."/>
            <person name="Caufield P.W."/>
            <person name="Cui Y."/>
            <person name="Zhang H."/>
            <person name="O'Toole P.W."/>
        </authorList>
    </citation>
    <scope>NUCLEOTIDE SEQUENCE [LARGE SCALE GENOMIC DNA]</scope>
    <source>
        <strain evidence="2 3">DSM 18390</strain>
    </source>
</reference>
<dbReference type="Proteomes" id="UP000051010">
    <property type="component" value="Unassembled WGS sequence"/>
</dbReference>
<feature type="signal peptide" evidence="1">
    <location>
        <begin position="1"/>
        <end position="24"/>
    </location>
</feature>
<protein>
    <recommendedName>
        <fullName evidence="4">Lipoprotein</fullName>
    </recommendedName>
</protein>
<dbReference type="Gene3D" id="2.50.20.20">
    <property type="match status" value="1"/>
</dbReference>
<dbReference type="Pfam" id="PF20316">
    <property type="entry name" value="DUF6612"/>
    <property type="match status" value="1"/>
</dbReference>
<keyword evidence="1" id="KW-0732">Signal</keyword>
<dbReference type="PROSITE" id="PS51257">
    <property type="entry name" value="PROKAR_LIPOPROTEIN"/>
    <property type="match status" value="1"/>
</dbReference>
<evidence type="ECO:0008006" key="4">
    <source>
        <dbReference type="Google" id="ProtNLM"/>
    </source>
</evidence>
<dbReference type="EMBL" id="AZFZ01000006">
    <property type="protein sequence ID" value="KRM45085.1"/>
    <property type="molecule type" value="Genomic_DNA"/>
</dbReference>
<dbReference type="PATRIC" id="fig|1423786.4.peg.2524"/>
<accession>A0A0R1YS60</accession>
<comment type="caution">
    <text evidence="2">The sequence shown here is derived from an EMBL/GenBank/DDBJ whole genome shotgun (WGS) entry which is preliminary data.</text>
</comment>
<name>A0A0R1YS60_9LACO</name>
<evidence type="ECO:0000313" key="2">
    <source>
        <dbReference type="EMBL" id="KRM45085.1"/>
    </source>
</evidence>
<gene>
    <name evidence="2" type="ORF">FD47_GL002406</name>
</gene>
<evidence type="ECO:0000313" key="3">
    <source>
        <dbReference type="Proteomes" id="UP000051010"/>
    </source>
</evidence>
<feature type="chain" id="PRO_5006413904" description="Lipoprotein" evidence="1">
    <location>
        <begin position="25"/>
        <end position="250"/>
    </location>
</feature>
<dbReference type="AlphaFoldDB" id="A0A0R1YS60"/>
<proteinExistence type="predicted"/>
<organism evidence="2 3">
    <name type="scientific">Lentilactobacillus parafarraginis DSM 18390 = JCM 14109</name>
    <dbReference type="NCBI Taxonomy" id="1423786"/>
    <lineage>
        <taxon>Bacteria</taxon>
        <taxon>Bacillati</taxon>
        <taxon>Bacillota</taxon>
        <taxon>Bacilli</taxon>
        <taxon>Lactobacillales</taxon>
        <taxon>Lactobacillaceae</taxon>
        <taxon>Lentilactobacillus</taxon>
    </lineage>
</organism>
<dbReference type="InterPro" id="IPR046720">
    <property type="entry name" value="DUF6612"/>
</dbReference>
<dbReference type="RefSeq" id="WP_054732765.1">
    <property type="nucleotide sequence ID" value="NZ_AZFZ01000006.1"/>
</dbReference>
<evidence type="ECO:0000256" key="1">
    <source>
        <dbReference type="SAM" id="SignalP"/>
    </source>
</evidence>
<sequence>MKKALAVVVGVCLLALGGCGVNSAKVADKATKAADTIKSGQAVVTMSTTANGNTQQTIDGGTFTLKPQVITLNQSNQNQQTTHYYFVGNTLYFQMANKWYRQKVADNSPILQNTKRALTSASATDILKGMKSDLKAKSNKNTYTLSYSGNSSKAKKVAQKIIKAESGSKANATSQYKVSHLTFSYTVNKKTYLPTKSTIKMKYTDGSKGATTSTVSGSYEDINKVKKVDVPAQVTMSSKQLPAKLAKALF</sequence>